<dbReference type="Proteomes" id="UP000437131">
    <property type="component" value="Unassembled WGS sequence"/>
</dbReference>
<evidence type="ECO:0000256" key="12">
    <source>
        <dbReference type="ARBA" id="ARBA00023306"/>
    </source>
</evidence>
<dbReference type="InterPro" id="IPR000014">
    <property type="entry name" value="PAS"/>
</dbReference>
<dbReference type="InterPro" id="IPR035965">
    <property type="entry name" value="PAS-like_dom_sf"/>
</dbReference>
<comment type="catalytic activity">
    <reaction evidence="1">
        <text>ATP + protein L-histidine = ADP + protein N-phospho-L-histidine.</text>
        <dbReference type="EC" id="2.7.13.3"/>
    </reaction>
</comment>
<dbReference type="EC" id="2.7.13.3" evidence="4"/>
<dbReference type="RefSeq" id="WP_155083978.1">
    <property type="nucleotide sequence ID" value="NZ_WMIA01000011.1"/>
</dbReference>
<evidence type="ECO:0000256" key="3">
    <source>
        <dbReference type="ARBA" id="ARBA00006402"/>
    </source>
</evidence>
<organism evidence="18 19">
    <name type="scientific">Cyanobacterium aponinum 0216</name>
    <dbReference type="NCBI Taxonomy" id="2676140"/>
    <lineage>
        <taxon>Bacteria</taxon>
        <taxon>Bacillati</taxon>
        <taxon>Cyanobacteriota</taxon>
        <taxon>Cyanophyceae</taxon>
        <taxon>Oscillatoriophycideae</taxon>
        <taxon>Chroococcales</taxon>
        <taxon>Geminocystaceae</taxon>
        <taxon>Cyanobacterium</taxon>
    </lineage>
</organism>
<feature type="domain" description="Phytochrome chromophore attachment site" evidence="15">
    <location>
        <begin position="314"/>
        <end position="452"/>
    </location>
</feature>
<dbReference type="InterPro" id="IPR003661">
    <property type="entry name" value="HisK_dim/P_dom"/>
</dbReference>
<feature type="domain" description="Histidine kinase" evidence="16">
    <location>
        <begin position="493"/>
        <end position="718"/>
    </location>
</feature>
<dbReference type="SMART" id="SM00065">
    <property type="entry name" value="GAF"/>
    <property type="match status" value="1"/>
</dbReference>
<dbReference type="Pfam" id="PF02518">
    <property type="entry name" value="HATPase_c"/>
    <property type="match status" value="1"/>
</dbReference>
<dbReference type="AlphaFoldDB" id="A0A844GWY5"/>
<keyword evidence="6" id="KW-0808">Transferase</keyword>
<evidence type="ECO:0000259" key="16">
    <source>
        <dbReference type="PROSITE" id="PS50109"/>
    </source>
</evidence>
<dbReference type="InterPro" id="IPR029016">
    <property type="entry name" value="GAF-like_dom_sf"/>
</dbReference>
<dbReference type="InterPro" id="IPR036890">
    <property type="entry name" value="HATPase_C_sf"/>
</dbReference>
<dbReference type="PROSITE" id="PS50110">
    <property type="entry name" value="RESPONSE_REGULATORY"/>
    <property type="match status" value="1"/>
</dbReference>
<reference evidence="18 19" key="1">
    <citation type="submission" date="2019-11" db="EMBL/GenBank/DDBJ databases">
        <title>Isolation of a new High Light Tolerant Cyanobacteria.</title>
        <authorList>
            <person name="Dobson Z."/>
            <person name="Vaughn N."/>
            <person name="Vaughn M."/>
            <person name="Fromme P."/>
            <person name="Mazor Y."/>
        </authorList>
    </citation>
    <scope>NUCLEOTIDE SEQUENCE [LARGE SCALE GENOMIC DNA]</scope>
    <source>
        <strain evidence="18 19">0216</strain>
    </source>
</reference>
<dbReference type="InterPro" id="IPR016132">
    <property type="entry name" value="Phyto_chromo_attachment"/>
</dbReference>
<dbReference type="Pfam" id="PF01590">
    <property type="entry name" value="GAF"/>
    <property type="match status" value="1"/>
</dbReference>
<dbReference type="SMART" id="SM00387">
    <property type="entry name" value="HATPase_c"/>
    <property type="match status" value="1"/>
</dbReference>
<accession>A0A844GWY5</accession>
<evidence type="ECO:0000256" key="4">
    <source>
        <dbReference type="ARBA" id="ARBA00012438"/>
    </source>
</evidence>
<dbReference type="PROSITE" id="PS50046">
    <property type="entry name" value="PHYTOCHROME_2"/>
    <property type="match status" value="1"/>
</dbReference>
<evidence type="ECO:0000259" key="15">
    <source>
        <dbReference type="PROSITE" id="PS50046"/>
    </source>
</evidence>
<dbReference type="PANTHER" id="PTHR45339:SF1">
    <property type="entry name" value="HYBRID SIGNAL TRANSDUCTION HISTIDINE KINASE J"/>
    <property type="match status" value="1"/>
</dbReference>
<comment type="subcellular location">
    <subcellularLocation>
        <location evidence="2">Membrane</location>
    </subcellularLocation>
</comment>
<evidence type="ECO:0000256" key="6">
    <source>
        <dbReference type="ARBA" id="ARBA00022679"/>
    </source>
</evidence>
<sequence>MLDSEDKGFLSDNKKDWYILYIGDYSQIFLQIKDYCENITFQGKSCYLLNHHGRISKQYHIPLVFIIINEDDKEDKISKVFFHKIRKKINSLFVKFVILFNGEVSENFRDKLLNNEAIFDYIEVKKINFQIIENKIISALKSYFEHYQYLSYQNLSINGDFWGYENQLTQITSLIPGMVFQLTYNSQDKYFFTFVSQAVEDIFEFTVEDVLNNAKKIFSLVDPREINELNQVITLSRKYYTSFNFDCQIITPSGKHKYIRINSSPQKLGSQGIIWNGIVIDVTIEKQREIALRENALLQRAVNSIMRKMRESIDFQVICDTTTAEVRNLLNCDHVAVYQFNEDWGGEFVSESANNSSVSLIENNQGRWNDTYIQDNQGGRYRYGDIFTIHDIDQENLSPCHREIYQYFKIKSLCVVPIFCGDKLWGLLGSYFHHSFSWQSRQIYLLKQIVGQLGIAIEQAKLFGEVKRQSQELAMAKETAEMANLAKSEFLANMSHEIRTPMNAILGFSDLLQELVLDSTGKSYLNSIITSGQTLLSLINDILDLSKIEAGKMALEYEPVHLKLLLEDIVNIFTLKAEEKKLNLQLFISENCPDIVVFDEVRLRQILFNLVGNAIKFTDKGFVKIFADQNLGINDNSFRNCGFRLEIKDTGIGIDKTQRDRIFESFTQQDGQSTRKYGGTGLGLTITKKLVNMLNGTIMVESEPNIGSKFIVDFPVVACATVAPNDDFLMVDNNLDQFHPSRILVVDDIDSNLNLIKAYFEGTSHQILTAKNGKDAIALAIKYDLDLILLDIKMPKMDGEEVIKIIREHRKIKNIPIIVITASINYQETLNLSQFVQGFLLKPIQRQELVKELKKVLLYDDNLSPSKINKLWTKKTEKIEDTQEGIEKLIQKLQSEYIKEWETIQQTKITSHIRKFAQNLEKEAVKYNYPTLLNYAQTLINNIVNMEIDLLDEKLIDFPNVVKKISVQKTNDK</sequence>
<dbReference type="InterPro" id="IPR005467">
    <property type="entry name" value="His_kinase_dom"/>
</dbReference>
<evidence type="ECO:0000259" key="17">
    <source>
        <dbReference type="PROSITE" id="PS50110"/>
    </source>
</evidence>
<dbReference type="Gene3D" id="3.30.450.20">
    <property type="entry name" value="PAS domain"/>
    <property type="match status" value="1"/>
</dbReference>
<dbReference type="PROSITE" id="PS50109">
    <property type="entry name" value="HIS_KIN"/>
    <property type="match status" value="1"/>
</dbReference>
<feature type="modified residue" description="4-aspartylphosphate" evidence="14">
    <location>
        <position position="791"/>
    </location>
</feature>
<dbReference type="SUPFAM" id="SSF52172">
    <property type="entry name" value="CheY-like"/>
    <property type="match status" value="1"/>
</dbReference>
<evidence type="ECO:0000256" key="8">
    <source>
        <dbReference type="ARBA" id="ARBA00022777"/>
    </source>
</evidence>
<dbReference type="InterPro" id="IPR011006">
    <property type="entry name" value="CheY-like_superfamily"/>
</dbReference>
<evidence type="ECO:0000313" key="19">
    <source>
        <dbReference type="Proteomes" id="UP000437131"/>
    </source>
</evidence>
<dbReference type="CDD" id="cd00082">
    <property type="entry name" value="HisKA"/>
    <property type="match status" value="1"/>
</dbReference>
<evidence type="ECO:0000256" key="11">
    <source>
        <dbReference type="ARBA" id="ARBA00023136"/>
    </source>
</evidence>
<dbReference type="Pfam" id="PF00512">
    <property type="entry name" value="HisKA"/>
    <property type="match status" value="1"/>
</dbReference>
<evidence type="ECO:0000256" key="2">
    <source>
        <dbReference type="ARBA" id="ARBA00004370"/>
    </source>
</evidence>
<dbReference type="SUPFAM" id="SSF55781">
    <property type="entry name" value="GAF domain-like"/>
    <property type="match status" value="1"/>
</dbReference>
<dbReference type="InterPro" id="IPR036097">
    <property type="entry name" value="HisK_dim/P_sf"/>
</dbReference>
<evidence type="ECO:0000256" key="10">
    <source>
        <dbReference type="ARBA" id="ARBA00023012"/>
    </source>
</evidence>
<evidence type="ECO:0000256" key="9">
    <source>
        <dbReference type="ARBA" id="ARBA00022840"/>
    </source>
</evidence>
<keyword evidence="7" id="KW-0547">Nucleotide-binding</keyword>
<dbReference type="GO" id="GO:0005524">
    <property type="term" value="F:ATP binding"/>
    <property type="evidence" value="ECO:0007669"/>
    <property type="project" value="UniProtKB-KW"/>
</dbReference>
<dbReference type="PRINTS" id="PR00344">
    <property type="entry name" value="BCTRLSENSOR"/>
</dbReference>
<dbReference type="SMART" id="SM00388">
    <property type="entry name" value="HisKA"/>
    <property type="match status" value="1"/>
</dbReference>
<dbReference type="Pfam" id="PF00072">
    <property type="entry name" value="Response_reg"/>
    <property type="match status" value="1"/>
</dbReference>
<dbReference type="Gene3D" id="3.30.565.10">
    <property type="entry name" value="Histidine kinase-like ATPase, C-terminal domain"/>
    <property type="match status" value="1"/>
</dbReference>
<dbReference type="CDD" id="cd16922">
    <property type="entry name" value="HATPase_EvgS-ArcB-TorS-like"/>
    <property type="match status" value="1"/>
</dbReference>
<name>A0A844GWY5_9CHRO</name>
<dbReference type="FunFam" id="3.30.565.10:FF:000010">
    <property type="entry name" value="Sensor histidine kinase RcsC"/>
    <property type="match status" value="1"/>
</dbReference>
<keyword evidence="5 14" id="KW-0597">Phosphoprotein</keyword>
<feature type="domain" description="Response regulatory" evidence="17">
    <location>
        <begin position="742"/>
        <end position="857"/>
    </location>
</feature>
<dbReference type="SUPFAM" id="SSF55874">
    <property type="entry name" value="ATPase domain of HSP90 chaperone/DNA topoisomerase II/histidine kinase"/>
    <property type="match status" value="1"/>
</dbReference>
<evidence type="ECO:0000256" key="7">
    <source>
        <dbReference type="ARBA" id="ARBA00022741"/>
    </source>
</evidence>
<evidence type="ECO:0000256" key="13">
    <source>
        <dbReference type="ARBA" id="ARBA00074306"/>
    </source>
</evidence>
<protein>
    <recommendedName>
        <fullName evidence="13">Circadian input-output histidine kinase CikA</fullName>
        <ecNumber evidence="4">2.7.13.3</ecNumber>
    </recommendedName>
</protein>
<evidence type="ECO:0000256" key="14">
    <source>
        <dbReference type="PROSITE-ProRule" id="PRU00169"/>
    </source>
</evidence>
<keyword evidence="11" id="KW-0472">Membrane</keyword>
<dbReference type="CDD" id="cd00130">
    <property type="entry name" value="PAS"/>
    <property type="match status" value="1"/>
</dbReference>
<dbReference type="EMBL" id="WMIA01000011">
    <property type="protein sequence ID" value="MTF39349.1"/>
    <property type="molecule type" value="Genomic_DNA"/>
</dbReference>
<dbReference type="InterPro" id="IPR004358">
    <property type="entry name" value="Sig_transdc_His_kin-like_C"/>
</dbReference>
<dbReference type="SUPFAM" id="SSF47384">
    <property type="entry name" value="Homodimeric domain of signal transducing histidine kinase"/>
    <property type="match status" value="1"/>
</dbReference>
<dbReference type="SMART" id="SM00448">
    <property type="entry name" value="REC"/>
    <property type="match status" value="1"/>
</dbReference>
<keyword evidence="10" id="KW-0902">Two-component regulatory system</keyword>
<dbReference type="InterPro" id="IPR001789">
    <property type="entry name" value="Sig_transdc_resp-reg_receiver"/>
</dbReference>
<keyword evidence="9" id="KW-0067">ATP-binding</keyword>
<comment type="similarity">
    <text evidence="3">In the N-terminal section; belongs to the phytochrome family.</text>
</comment>
<dbReference type="FunFam" id="1.10.287.130:FF:000038">
    <property type="entry name" value="Sensory transduction histidine kinase"/>
    <property type="match status" value="1"/>
</dbReference>
<dbReference type="GO" id="GO:0000155">
    <property type="term" value="F:phosphorelay sensor kinase activity"/>
    <property type="evidence" value="ECO:0007669"/>
    <property type="project" value="InterPro"/>
</dbReference>
<dbReference type="InterPro" id="IPR003018">
    <property type="entry name" value="GAF"/>
</dbReference>
<keyword evidence="12" id="KW-0131">Cell cycle</keyword>
<evidence type="ECO:0000256" key="5">
    <source>
        <dbReference type="ARBA" id="ARBA00022553"/>
    </source>
</evidence>
<dbReference type="InterPro" id="IPR003594">
    <property type="entry name" value="HATPase_dom"/>
</dbReference>
<evidence type="ECO:0000313" key="18">
    <source>
        <dbReference type="EMBL" id="MTF39349.1"/>
    </source>
</evidence>
<dbReference type="Gene3D" id="3.30.450.40">
    <property type="match status" value="1"/>
</dbReference>
<comment type="caution">
    <text evidence="18">The sequence shown here is derived from an EMBL/GenBank/DDBJ whole genome shotgun (WGS) entry which is preliminary data.</text>
</comment>
<dbReference type="Gene3D" id="3.40.50.2300">
    <property type="match status" value="1"/>
</dbReference>
<evidence type="ECO:0000256" key="1">
    <source>
        <dbReference type="ARBA" id="ARBA00000085"/>
    </source>
</evidence>
<dbReference type="GO" id="GO:0016020">
    <property type="term" value="C:membrane"/>
    <property type="evidence" value="ECO:0007669"/>
    <property type="project" value="UniProtKB-SubCell"/>
</dbReference>
<gene>
    <name evidence="18" type="ORF">GGC33_10480</name>
</gene>
<dbReference type="PANTHER" id="PTHR45339">
    <property type="entry name" value="HYBRID SIGNAL TRANSDUCTION HISTIDINE KINASE J"/>
    <property type="match status" value="1"/>
</dbReference>
<proteinExistence type="inferred from homology"/>
<keyword evidence="8" id="KW-0418">Kinase</keyword>
<dbReference type="Gene3D" id="1.10.287.130">
    <property type="match status" value="1"/>
</dbReference>
<dbReference type="SUPFAM" id="SSF55785">
    <property type="entry name" value="PYP-like sensor domain (PAS domain)"/>
    <property type="match status" value="1"/>
</dbReference>